<dbReference type="Proteomes" id="UP000739411">
    <property type="component" value="Unassembled WGS sequence"/>
</dbReference>
<keyword evidence="3" id="KW-0902">Two-component regulatory system</keyword>
<dbReference type="EMBL" id="JADJMS010000046">
    <property type="protein sequence ID" value="MBK7416572.1"/>
    <property type="molecule type" value="Genomic_DNA"/>
</dbReference>
<dbReference type="InterPro" id="IPR035965">
    <property type="entry name" value="PAS-like_dom_sf"/>
</dbReference>
<evidence type="ECO:0000256" key="3">
    <source>
        <dbReference type="ARBA" id="ARBA00023012"/>
    </source>
</evidence>
<dbReference type="PANTHER" id="PTHR24421">
    <property type="entry name" value="NITRATE/NITRITE SENSOR PROTEIN NARX-RELATED"/>
    <property type="match status" value="1"/>
</dbReference>
<dbReference type="InterPro" id="IPR013656">
    <property type="entry name" value="PAS_4"/>
</dbReference>
<reference evidence="6 7" key="1">
    <citation type="submission" date="2020-10" db="EMBL/GenBank/DDBJ databases">
        <title>Connecting structure to function with the recovery of over 1000 high-quality activated sludge metagenome-assembled genomes encoding full-length rRNA genes using long-read sequencing.</title>
        <authorList>
            <person name="Singleton C.M."/>
            <person name="Petriglieri F."/>
            <person name="Kristensen J.M."/>
            <person name="Kirkegaard R.H."/>
            <person name="Michaelsen T.Y."/>
            <person name="Andersen M.H."/>
            <person name="Karst S.M."/>
            <person name="Dueholm M.S."/>
            <person name="Nielsen P.H."/>
            <person name="Albertsen M."/>
        </authorList>
    </citation>
    <scope>NUCLEOTIDE SEQUENCE [LARGE SCALE GENOMIC DNA]</scope>
    <source>
        <strain evidence="6">EsbW_18-Q3-R4-48_BATAC.463</strain>
    </source>
</reference>
<dbReference type="PANTHER" id="PTHR24421:SF58">
    <property type="entry name" value="SIGNAL TRANSDUCTION HISTIDINE-PROTEIN KINASE_PHOSPHATASE UHPB"/>
    <property type="match status" value="1"/>
</dbReference>
<dbReference type="Pfam" id="PF07730">
    <property type="entry name" value="HisKA_3"/>
    <property type="match status" value="1"/>
</dbReference>
<dbReference type="InterPro" id="IPR005467">
    <property type="entry name" value="His_kinase_dom"/>
</dbReference>
<evidence type="ECO:0000259" key="4">
    <source>
        <dbReference type="PROSITE" id="PS50109"/>
    </source>
</evidence>
<dbReference type="Pfam" id="PF02518">
    <property type="entry name" value="HATPase_c"/>
    <property type="match status" value="1"/>
</dbReference>
<keyword evidence="2" id="KW-0418">Kinase</keyword>
<protein>
    <submittedName>
        <fullName evidence="6">PAS domain-containing protein</fullName>
    </submittedName>
</protein>
<feature type="domain" description="PAS" evidence="5">
    <location>
        <begin position="35"/>
        <end position="88"/>
    </location>
</feature>
<dbReference type="Gene3D" id="3.30.565.10">
    <property type="entry name" value="Histidine kinase-like ATPase, C-terminal domain"/>
    <property type="match status" value="1"/>
</dbReference>
<comment type="caution">
    <text evidence="6">The sequence shown here is derived from an EMBL/GenBank/DDBJ whole genome shotgun (WGS) entry which is preliminary data.</text>
</comment>
<name>A0A935JZK7_9RHOO</name>
<dbReference type="InterPro" id="IPR000014">
    <property type="entry name" value="PAS"/>
</dbReference>
<dbReference type="SUPFAM" id="SSF55785">
    <property type="entry name" value="PYP-like sensor domain (PAS domain)"/>
    <property type="match status" value="2"/>
</dbReference>
<evidence type="ECO:0000313" key="7">
    <source>
        <dbReference type="Proteomes" id="UP000739411"/>
    </source>
</evidence>
<dbReference type="SMART" id="SM00387">
    <property type="entry name" value="HATPase_c"/>
    <property type="match status" value="1"/>
</dbReference>
<dbReference type="GO" id="GO:0000155">
    <property type="term" value="F:phosphorelay sensor kinase activity"/>
    <property type="evidence" value="ECO:0007669"/>
    <property type="project" value="InterPro"/>
</dbReference>
<dbReference type="PROSITE" id="PS50109">
    <property type="entry name" value="HIS_KIN"/>
    <property type="match status" value="1"/>
</dbReference>
<dbReference type="InterPro" id="IPR003594">
    <property type="entry name" value="HATPase_dom"/>
</dbReference>
<accession>A0A935JZK7</accession>
<dbReference type="InterPro" id="IPR036890">
    <property type="entry name" value="HATPase_C_sf"/>
</dbReference>
<feature type="domain" description="Histidine kinase" evidence="4">
    <location>
        <begin position="325"/>
        <end position="520"/>
    </location>
</feature>
<sequence length="520" mass="56892">MPVEVTACQFPDGCWSAIIRDISERHLAQAQERAAEEKFHSYMDAIPAVAWMKNADGRYIYLNKAWAKAFDLSREECLGKPSSAFMPEVVVKKLAENDALVLGSDQGQEFIEETVDLYGGTRIWNSIKFPIRSGENSPLIGGVAIEVTEQRKAAKALQDSSELSRAVLDSVRSQLAVLDHNGTIIAVNEAWRNFARENSSSPEQEAGTGIGANFMEACRDGAPGTGNTDDASGEAIRQAVLDLLQGKTERFTCECSCVTPAGCLWFTLNVTPLRVPSGGAVVSYFDITENKRSHEIQQMATAQLKAIAAKRQTIQEEERRELSMELHDHFGQTLTSLQLHLHALHSELTESERGRMIVLEGIANVEELVATSRDLARRLRPPALDDLGLVSAVRWHVNQIARSSSMAVDLQQNLDDRRLAPALELACFRVLQEALSNALRHSLANTLSIALSLELDGLHLSVKDDGIGFNVDETFSKLQQLASLGLIGMRERVAGFGGSLQINASLGCGTEVLAFFPLPP</sequence>
<dbReference type="CDD" id="cd00130">
    <property type="entry name" value="PAS"/>
    <property type="match status" value="1"/>
</dbReference>
<dbReference type="InterPro" id="IPR011712">
    <property type="entry name" value="Sig_transdc_His_kin_sub3_dim/P"/>
</dbReference>
<dbReference type="Pfam" id="PF13426">
    <property type="entry name" value="PAS_9"/>
    <property type="match status" value="1"/>
</dbReference>
<dbReference type="Gene3D" id="1.20.5.1930">
    <property type="match status" value="1"/>
</dbReference>
<keyword evidence="1" id="KW-0808">Transferase</keyword>
<dbReference type="Gene3D" id="3.30.450.20">
    <property type="entry name" value="PAS domain"/>
    <property type="match status" value="2"/>
</dbReference>
<proteinExistence type="predicted"/>
<gene>
    <name evidence="6" type="ORF">IPJ38_17240</name>
</gene>
<dbReference type="NCBIfam" id="TIGR00229">
    <property type="entry name" value="sensory_box"/>
    <property type="match status" value="1"/>
</dbReference>
<dbReference type="PROSITE" id="PS50112">
    <property type="entry name" value="PAS"/>
    <property type="match status" value="1"/>
</dbReference>
<dbReference type="GO" id="GO:0016020">
    <property type="term" value="C:membrane"/>
    <property type="evidence" value="ECO:0007669"/>
    <property type="project" value="InterPro"/>
</dbReference>
<dbReference type="Pfam" id="PF08448">
    <property type="entry name" value="PAS_4"/>
    <property type="match status" value="1"/>
</dbReference>
<dbReference type="GO" id="GO:0046983">
    <property type="term" value="F:protein dimerization activity"/>
    <property type="evidence" value="ECO:0007669"/>
    <property type="project" value="InterPro"/>
</dbReference>
<evidence type="ECO:0000313" key="6">
    <source>
        <dbReference type="EMBL" id="MBK7416572.1"/>
    </source>
</evidence>
<dbReference type="AlphaFoldDB" id="A0A935JZK7"/>
<evidence type="ECO:0000259" key="5">
    <source>
        <dbReference type="PROSITE" id="PS50112"/>
    </source>
</evidence>
<evidence type="ECO:0000256" key="1">
    <source>
        <dbReference type="ARBA" id="ARBA00022679"/>
    </source>
</evidence>
<dbReference type="SUPFAM" id="SSF55874">
    <property type="entry name" value="ATPase domain of HSP90 chaperone/DNA topoisomerase II/histidine kinase"/>
    <property type="match status" value="1"/>
</dbReference>
<dbReference type="InterPro" id="IPR050482">
    <property type="entry name" value="Sensor_HK_TwoCompSys"/>
</dbReference>
<organism evidence="6 7">
    <name type="scientific">Candidatus Dechloromonas phosphorivorans</name>
    <dbReference type="NCBI Taxonomy" id="2899244"/>
    <lineage>
        <taxon>Bacteria</taxon>
        <taxon>Pseudomonadati</taxon>
        <taxon>Pseudomonadota</taxon>
        <taxon>Betaproteobacteria</taxon>
        <taxon>Rhodocyclales</taxon>
        <taxon>Azonexaceae</taxon>
        <taxon>Dechloromonas</taxon>
    </lineage>
</organism>
<dbReference type="SMART" id="SM00091">
    <property type="entry name" value="PAS"/>
    <property type="match status" value="2"/>
</dbReference>
<evidence type="ECO:0000256" key="2">
    <source>
        <dbReference type="ARBA" id="ARBA00022777"/>
    </source>
</evidence>
<dbReference type="CDD" id="cd16917">
    <property type="entry name" value="HATPase_UhpB-NarQ-NarX-like"/>
    <property type="match status" value="1"/>
</dbReference>